<dbReference type="KEGG" id="hhg:XM38_011840"/>
<evidence type="ECO:0000313" key="3">
    <source>
        <dbReference type="Proteomes" id="UP000191901"/>
    </source>
</evidence>
<reference evidence="2 3" key="1">
    <citation type="journal article" date="2016" name="Biochim. Biophys. Acta">
        <title>Characterization of red-shifted phycobilisomes isolated from the chlorophyll f-containing cyanobacterium Halomicronema hongdechloris.</title>
        <authorList>
            <person name="Li Y."/>
            <person name="Lin Y."/>
            <person name="Garvey C.J."/>
            <person name="Birch D."/>
            <person name="Corkery R.W."/>
            <person name="Loughlin P.C."/>
            <person name="Scheer H."/>
            <person name="Willows R.D."/>
            <person name="Chen M."/>
        </authorList>
    </citation>
    <scope>NUCLEOTIDE SEQUENCE [LARGE SCALE GENOMIC DNA]</scope>
    <source>
        <strain evidence="2 3">C2206</strain>
    </source>
</reference>
<dbReference type="Proteomes" id="UP000191901">
    <property type="component" value="Chromosome"/>
</dbReference>
<accession>A0A1Z3HIX1</accession>
<dbReference type="RefSeq" id="WP_137455017.1">
    <property type="nucleotide sequence ID" value="NZ_CP021983.2"/>
</dbReference>
<protein>
    <submittedName>
        <fullName evidence="2">Uncharacterized protein</fullName>
    </submittedName>
</protein>
<proteinExistence type="predicted"/>
<keyword evidence="1" id="KW-0472">Membrane</keyword>
<feature type="transmembrane region" description="Helical" evidence="1">
    <location>
        <begin position="42"/>
        <end position="63"/>
    </location>
</feature>
<keyword evidence="1" id="KW-0812">Transmembrane</keyword>
<evidence type="ECO:0000256" key="1">
    <source>
        <dbReference type="SAM" id="Phobius"/>
    </source>
</evidence>
<dbReference type="AlphaFoldDB" id="A0A1Z3HIX1"/>
<keyword evidence="1" id="KW-1133">Transmembrane helix</keyword>
<dbReference type="EMBL" id="CP021983">
    <property type="protein sequence ID" value="ASC70248.1"/>
    <property type="molecule type" value="Genomic_DNA"/>
</dbReference>
<evidence type="ECO:0000313" key="2">
    <source>
        <dbReference type="EMBL" id="ASC70248.1"/>
    </source>
</evidence>
<keyword evidence="3" id="KW-1185">Reference proteome</keyword>
<gene>
    <name evidence="2" type="ORF">XM38_011840</name>
</gene>
<organism evidence="2 3">
    <name type="scientific">Halomicronema hongdechloris C2206</name>
    <dbReference type="NCBI Taxonomy" id="1641165"/>
    <lineage>
        <taxon>Bacteria</taxon>
        <taxon>Bacillati</taxon>
        <taxon>Cyanobacteriota</taxon>
        <taxon>Cyanophyceae</taxon>
        <taxon>Nodosilineales</taxon>
        <taxon>Nodosilineaceae</taxon>
        <taxon>Halomicronema</taxon>
    </lineage>
</organism>
<sequence length="80" mass="7929">MSCSGGSGGCGGFGGCGFTTGGGSYGKSTSTSQSDHVVYQPAAVIFGWTVLLLLFLGGLAIAASAETLPPQQPHSSQMRS</sequence>
<name>A0A1Z3HIX1_9CYAN</name>